<keyword evidence="1" id="KW-1133">Transmembrane helix</keyword>
<feature type="transmembrane region" description="Helical" evidence="1">
    <location>
        <begin position="64"/>
        <end position="84"/>
    </location>
</feature>
<dbReference type="AlphaFoldDB" id="A0A7K3WVY3"/>
<keyword evidence="1" id="KW-0472">Membrane</keyword>
<keyword evidence="1" id="KW-0812">Transmembrane</keyword>
<accession>A0A7K3WVY3</accession>
<dbReference type="EMBL" id="JAAGVY010000068">
    <property type="protein sequence ID" value="NEN25674.1"/>
    <property type="molecule type" value="Genomic_DNA"/>
</dbReference>
<comment type="caution">
    <text evidence="2">The sequence shown here is derived from an EMBL/GenBank/DDBJ whole genome shotgun (WGS) entry which is preliminary data.</text>
</comment>
<name>A0A7K3WVY3_9FLAO</name>
<gene>
    <name evidence="2" type="ORF">G3O08_19460</name>
</gene>
<organism evidence="2 3">
    <name type="scientific">Cryomorpha ignava</name>
    <dbReference type="NCBI Taxonomy" id="101383"/>
    <lineage>
        <taxon>Bacteria</taxon>
        <taxon>Pseudomonadati</taxon>
        <taxon>Bacteroidota</taxon>
        <taxon>Flavobacteriia</taxon>
        <taxon>Flavobacteriales</taxon>
        <taxon>Cryomorphaceae</taxon>
        <taxon>Cryomorpha</taxon>
    </lineage>
</organism>
<reference evidence="2 3" key="1">
    <citation type="submission" date="2020-02" db="EMBL/GenBank/DDBJ databases">
        <title>Out from the shadows clarifying the taxonomy of the family Cryomorphaceae and related taxa by utilizing the GTDB taxonomic framework.</title>
        <authorList>
            <person name="Bowman J.P."/>
        </authorList>
    </citation>
    <scope>NUCLEOTIDE SEQUENCE [LARGE SCALE GENOMIC DNA]</scope>
    <source>
        <strain evidence="2 3">QSSC 1-22</strain>
    </source>
</reference>
<evidence type="ECO:0000313" key="2">
    <source>
        <dbReference type="EMBL" id="NEN25674.1"/>
    </source>
</evidence>
<protein>
    <submittedName>
        <fullName evidence="2">Uncharacterized protein</fullName>
    </submittedName>
</protein>
<feature type="transmembrane region" description="Helical" evidence="1">
    <location>
        <begin position="39"/>
        <end position="59"/>
    </location>
</feature>
<proteinExistence type="predicted"/>
<evidence type="ECO:0000256" key="1">
    <source>
        <dbReference type="SAM" id="Phobius"/>
    </source>
</evidence>
<dbReference type="InterPro" id="IPR046674">
    <property type="entry name" value="DUF6544"/>
</dbReference>
<sequence>MKIAFLIIVFIHGLIHLLGFVKAFGFLEVKALTLPISKPMGIVWLIVAALFILCGILYFTSSKYAWLVGLVTVIVSQILIIYFWKDAKFGTIPNLIILSVTLVSLGSYVLHNEFTSRVKSDFSENNTLSTEILTETDIAHLPSIVQKYLYYTKSVGQPKIKNFRAEFVGGMRSKPNDKYMKLQSVQYNFYQKPSRYFYMSASKMGLPATGLHLYQNQTATFEVRLLNWFKVVDARGDKMNQAETVTLLNDMCFIAPATLIDSRIIWKVINDTTVTAVFKNGSIGISAVLYFNGQGELINFISNDRYDTDGKKYDNYPWATPVENYKITNGYFLPSKAKLIYQRPDGDFIYGELEYKSVNYNLNSIED</sequence>
<evidence type="ECO:0000313" key="3">
    <source>
        <dbReference type="Proteomes" id="UP000486602"/>
    </source>
</evidence>
<keyword evidence="3" id="KW-1185">Reference proteome</keyword>
<dbReference type="Pfam" id="PF20181">
    <property type="entry name" value="DUF6544"/>
    <property type="match status" value="1"/>
</dbReference>
<dbReference type="Proteomes" id="UP000486602">
    <property type="component" value="Unassembled WGS sequence"/>
</dbReference>
<feature type="transmembrane region" description="Helical" evidence="1">
    <location>
        <begin position="90"/>
        <end position="110"/>
    </location>
</feature>